<sequence length="64" mass="7849">MIGFDDWVDHHLVISDDILSLYNFIRIQNFFDLKLTLKNYLKVGFHRKLHTVYFFPVNSIWQYL</sequence>
<evidence type="ECO:0000313" key="1">
    <source>
        <dbReference type="EMBL" id="CAG8462732.1"/>
    </source>
</evidence>
<proteinExistence type="predicted"/>
<name>A0A9N8Z1V3_9GLOM</name>
<gene>
    <name evidence="1" type="ORF">CPELLU_LOCUS700</name>
</gene>
<dbReference type="Proteomes" id="UP000789759">
    <property type="component" value="Unassembled WGS sequence"/>
</dbReference>
<accession>A0A9N8Z1V3</accession>
<dbReference type="AlphaFoldDB" id="A0A9N8Z1V3"/>
<reference evidence="1" key="1">
    <citation type="submission" date="2021-06" db="EMBL/GenBank/DDBJ databases">
        <authorList>
            <person name="Kallberg Y."/>
            <person name="Tangrot J."/>
            <person name="Rosling A."/>
        </authorList>
    </citation>
    <scope>NUCLEOTIDE SEQUENCE</scope>
    <source>
        <strain evidence="1">FL966</strain>
    </source>
</reference>
<comment type="caution">
    <text evidence="1">The sequence shown here is derived from an EMBL/GenBank/DDBJ whole genome shotgun (WGS) entry which is preliminary data.</text>
</comment>
<organism evidence="1 2">
    <name type="scientific">Cetraspora pellucida</name>
    <dbReference type="NCBI Taxonomy" id="1433469"/>
    <lineage>
        <taxon>Eukaryota</taxon>
        <taxon>Fungi</taxon>
        <taxon>Fungi incertae sedis</taxon>
        <taxon>Mucoromycota</taxon>
        <taxon>Glomeromycotina</taxon>
        <taxon>Glomeromycetes</taxon>
        <taxon>Diversisporales</taxon>
        <taxon>Gigasporaceae</taxon>
        <taxon>Cetraspora</taxon>
    </lineage>
</organism>
<dbReference type="EMBL" id="CAJVQA010000214">
    <property type="protein sequence ID" value="CAG8462732.1"/>
    <property type="molecule type" value="Genomic_DNA"/>
</dbReference>
<keyword evidence="2" id="KW-1185">Reference proteome</keyword>
<protein>
    <submittedName>
        <fullName evidence="1">1568_t:CDS:1</fullName>
    </submittedName>
</protein>
<evidence type="ECO:0000313" key="2">
    <source>
        <dbReference type="Proteomes" id="UP000789759"/>
    </source>
</evidence>